<dbReference type="EMBL" id="JAFNEN010000289">
    <property type="protein sequence ID" value="KAG8186769.1"/>
    <property type="molecule type" value="Genomic_DNA"/>
</dbReference>
<keyword evidence="3" id="KW-1185">Reference proteome</keyword>
<dbReference type="Proteomes" id="UP000827092">
    <property type="component" value="Unassembled WGS sequence"/>
</dbReference>
<evidence type="ECO:0000256" key="1">
    <source>
        <dbReference type="SAM" id="MobiDB-lite"/>
    </source>
</evidence>
<name>A0AAV6URN3_9ARAC</name>
<feature type="compositionally biased region" description="Basic residues" evidence="1">
    <location>
        <begin position="81"/>
        <end position="91"/>
    </location>
</feature>
<proteinExistence type="predicted"/>
<feature type="region of interest" description="Disordered" evidence="1">
    <location>
        <begin position="70"/>
        <end position="93"/>
    </location>
</feature>
<evidence type="ECO:0000313" key="3">
    <source>
        <dbReference type="Proteomes" id="UP000827092"/>
    </source>
</evidence>
<dbReference type="AlphaFoldDB" id="A0AAV6URN3"/>
<gene>
    <name evidence="2" type="ORF">JTE90_010663</name>
</gene>
<sequence length="128" mass="14481">MDMGLAALTEKSKQWAKYLNTHTFRHYGRMHADRGGLLDLGWLFSVSPRLRIMASVVWWIVVGTPTMSTRVQKNPSEKAKNGSRKQPKIQKKKENNLLSEWSAFAFYLTTADITSSSGHKVAGEVTIR</sequence>
<organism evidence="2 3">
    <name type="scientific">Oedothorax gibbosus</name>
    <dbReference type="NCBI Taxonomy" id="931172"/>
    <lineage>
        <taxon>Eukaryota</taxon>
        <taxon>Metazoa</taxon>
        <taxon>Ecdysozoa</taxon>
        <taxon>Arthropoda</taxon>
        <taxon>Chelicerata</taxon>
        <taxon>Arachnida</taxon>
        <taxon>Araneae</taxon>
        <taxon>Araneomorphae</taxon>
        <taxon>Entelegynae</taxon>
        <taxon>Araneoidea</taxon>
        <taxon>Linyphiidae</taxon>
        <taxon>Erigoninae</taxon>
        <taxon>Oedothorax</taxon>
    </lineage>
</organism>
<evidence type="ECO:0000313" key="2">
    <source>
        <dbReference type="EMBL" id="KAG8186769.1"/>
    </source>
</evidence>
<reference evidence="2 3" key="1">
    <citation type="journal article" date="2022" name="Nat. Ecol. Evol.">
        <title>A masculinizing supergene underlies an exaggerated male reproductive morph in a spider.</title>
        <authorList>
            <person name="Hendrickx F."/>
            <person name="De Corte Z."/>
            <person name="Sonet G."/>
            <person name="Van Belleghem S.M."/>
            <person name="Kostlbacher S."/>
            <person name="Vangestel C."/>
        </authorList>
    </citation>
    <scope>NUCLEOTIDE SEQUENCE [LARGE SCALE GENOMIC DNA]</scope>
    <source>
        <strain evidence="2">W744_W776</strain>
    </source>
</reference>
<comment type="caution">
    <text evidence="2">The sequence shown here is derived from an EMBL/GenBank/DDBJ whole genome shotgun (WGS) entry which is preliminary data.</text>
</comment>
<protein>
    <submittedName>
        <fullName evidence="2">Uncharacterized protein</fullName>
    </submittedName>
</protein>
<accession>A0AAV6URN3</accession>